<evidence type="ECO:0000313" key="19">
    <source>
        <dbReference type="Proteomes" id="UP000228987"/>
    </source>
</evidence>
<dbReference type="AlphaFoldDB" id="A0A2A5CD99"/>
<keyword evidence="10 12" id="KW-0472">Membrane</keyword>
<evidence type="ECO:0000256" key="13">
    <source>
        <dbReference type="PROSITE-ProRule" id="PRU10144"/>
    </source>
</evidence>
<dbReference type="GO" id="GO:0009279">
    <property type="term" value="C:cell outer membrane"/>
    <property type="evidence" value="ECO:0007669"/>
    <property type="project" value="UniProtKB-SubCell"/>
</dbReference>
<evidence type="ECO:0000259" key="17">
    <source>
        <dbReference type="Pfam" id="PF07715"/>
    </source>
</evidence>
<comment type="subcellular location">
    <subcellularLocation>
        <location evidence="1 12">Cell outer membrane</location>
        <topology evidence="1 12">Multi-pass membrane protein</topology>
    </subcellularLocation>
</comment>
<keyword evidence="5 12" id="KW-0812">Transmembrane</keyword>
<evidence type="ECO:0000256" key="12">
    <source>
        <dbReference type="PROSITE-ProRule" id="PRU01360"/>
    </source>
</evidence>
<feature type="short sequence motif" description="TonB C-terminal box" evidence="13">
    <location>
        <begin position="698"/>
        <end position="715"/>
    </location>
</feature>
<keyword evidence="3 12" id="KW-1134">Transmembrane beta strand</keyword>
<dbReference type="Gene3D" id="2.40.170.20">
    <property type="entry name" value="TonB-dependent receptor, beta-barrel domain"/>
    <property type="match status" value="1"/>
</dbReference>
<dbReference type="EMBL" id="NVWI01000005">
    <property type="protein sequence ID" value="PCJ41495.1"/>
    <property type="molecule type" value="Genomic_DNA"/>
</dbReference>
<dbReference type="InterPro" id="IPR039426">
    <property type="entry name" value="TonB-dep_rcpt-like"/>
</dbReference>
<evidence type="ECO:0000256" key="2">
    <source>
        <dbReference type="ARBA" id="ARBA00022448"/>
    </source>
</evidence>
<keyword evidence="11 12" id="KW-0998">Cell outer membrane</keyword>
<sequence>MRHFFPIAPSLTAVILYSACSTFAVAQQSNPSINPTIEEVIISADFFNTPLMQSSNSVSAISTDAIQMRGAQHLEEAFSSVPNLSWSSAGSRSRFVQLRGIGDLEQFQDPKYYPSVGINLDNIELGSNAAAASLFNIEQVEILRGPQGTRFGSSGHAGLINLKSTRPSEEFNTSLSTGIGNYGQRNLGLSTSGALSNNLLGRLSLQQNEGNGFVKNHFLKVDDTNAYQERNVRGMLEWRANNELSFTFNLIHFNSENGYDSWSLDGIRETQSDQPGIDNTELFASSFSANWSINNAYELKVTLSLSDNKNDYSYDADWVNNTFCNTDSACTAFDFDQASEGFVRDSTHKVLDIRLNSVDEKLVTGIYFKKSDESLAYQYQSVFFGNFASNSDYSAQRYALYGQYQFSLSDNLTLISGLRYERYSDDYSDTNLFVSDGSENLWGGNLSLEYLFNDTLIYASLTQSEKPGGVNTSASANAVWMSAPFQAFTANKLRFDTETLLNKELGLKRYFLNDTLSLRAALFHTDRNQAQLESWMWDAGAGLWIGYLDSTGDASNYGAELEGNYQVSNDLELFISLGLLETEINNLSVFDLDSNSFVSQNGRDQAKAPSWQYAIGGEYLVSANLKLKVEFEGRDQSYYGYYHDGQLDGYNQIHASLNYQLGNINLTFWARNLTNEDYAVHGLYFAADARNGWQNEVYKQSGAPRTFGLNATYSF</sequence>
<evidence type="ECO:0000256" key="1">
    <source>
        <dbReference type="ARBA" id="ARBA00004571"/>
    </source>
</evidence>
<dbReference type="Pfam" id="PF07715">
    <property type="entry name" value="Plug"/>
    <property type="match status" value="1"/>
</dbReference>
<accession>A0A2A5CD99</accession>
<evidence type="ECO:0000256" key="10">
    <source>
        <dbReference type="ARBA" id="ARBA00023136"/>
    </source>
</evidence>
<feature type="domain" description="TonB-dependent receptor-like beta-barrel" evidence="16">
    <location>
        <begin position="235"/>
        <end position="673"/>
    </location>
</feature>
<dbReference type="Pfam" id="PF00593">
    <property type="entry name" value="TonB_dep_Rec_b-barrel"/>
    <property type="match status" value="1"/>
</dbReference>
<feature type="domain" description="TonB-dependent receptor plug" evidence="17">
    <location>
        <begin position="51"/>
        <end position="158"/>
    </location>
</feature>
<evidence type="ECO:0000256" key="8">
    <source>
        <dbReference type="ARBA" id="ARBA00023065"/>
    </source>
</evidence>
<dbReference type="InterPro" id="IPR010917">
    <property type="entry name" value="TonB_rcpt_CS"/>
</dbReference>
<feature type="signal peptide" evidence="15">
    <location>
        <begin position="1"/>
        <end position="26"/>
    </location>
</feature>
<keyword evidence="2 12" id="KW-0813">Transport</keyword>
<feature type="unsure residue" description="I or L" evidence="18">
    <location>
        <position position="84"/>
    </location>
</feature>
<comment type="similarity">
    <text evidence="12 14">Belongs to the TonB-dependent receptor family.</text>
</comment>
<dbReference type="PANTHER" id="PTHR32552">
    <property type="entry name" value="FERRICHROME IRON RECEPTOR-RELATED"/>
    <property type="match status" value="1"/>
</dbReference>
<dbReference type="InterPro" id="IPR012910">
    <property type="entry name" value="Plug_dom"/>
</dbReference>
<keyword evidence="9 14" id="KW-0798">TonB box</keyword>
<dbReference type="Proteomes" id="UP000228987">
    <property type="component" value="Unassembled WGS sequence"/>
</dbReference>
<dbReference type="PROSITE" id="PS01156">
    <property type="entry name" value="TONB_DEPENDENT_REC_2"/>
    <property type="match status" value="1"/>
</dbReference>
<evidence type="ECO:0000256" key="15">
    <source>
        <dbReference type="SAM" id="SignalP"/>
    </source>
</evidence>
<dbReference type="PANTHER" id="PTHR32552:SF81">
    <property type="entry name" value="TONB-DEPENDENT OUTER MEMBRANE RECEPTOR"/>
    <property type="match status" value="1"/>
</dbReference>
<dbReference type="SUPFAM" id="SSF56935">
    <property type="entry name" value="Porins"/>
    <property type="match status" value="1"/>
</dbReference>
<keyword evidence="4" id="KW-0410">Iron transport</keyword>
<evidence type="ECO:0000256" key="5">
    <source>
        <dbReference type="ARBA" id="ARBA00022692"/>
    </source>
</evidence>
<evidence type="ECO:0000256" key="3">
    <source>
        <dbReference type="ARBA" id="ARBA00022452"/>
    </source>
</evidence>
<comment type="caution">
    <text evidence="18">The sequence shown here is derived from an EMBL/GenBank/DDBJ whole genome shotgun (WGS) entry which is preliminary data.</text>
</comment>
<evidence type="ECO:0008006" key="20">
    <source>
        <dbReference type="Google" id="ProtNLM"/>
    </source>
</evidence>
<evidence type="ECO:0000256" key="9">
    <source>
        <dbReference type="ARBA" id="ARBA00023077"/>
    </source>
</evidence>
<evidence type="ECO:0000256" key="11">
    <source>
        <dbReference type="ARBA" id="ARBA00023237"/>
    </source>
</evidence>
<reference evidence="19" key="1">
    <citation type="submission" date="2017-08" db="EMBL/GenBank/DDBJ databases">
        <title>A dynamic microbial community with high functional redundancy inhabits the cold, oxic subseafloor aquifer.</title>
        <authorList>
            <person name="Tully B.J."/>
            <person name="Wheat C.G."/>
            <person name="Glazer B.T."/>
            <person name="Huber J.A."/>
        </authorList>
    </citation>
    <scope>NUCLEOTIDE SEQUENCE [LARGE SCALE GENOMIC DNA]</scope>
</reference>
<gene>
    <name evidence="18" type="ORF">COA71_08020</name>
</gene>
<evidence type="ECO:0000256" key="7">
    <source>
        <dbReference type="ARBA" id="ARBA00023004"/>
    </source>
</evidence>
<name>A0A2A5CD99_9GAMM</name>
<keyword evidence="8" id="KW-0406">Ion transport</keyword>
<protein>
    <recommendedName>
        <fullName evidence="20">TonB-dependent receptor</fullName>
    </recommendedName>
</protein>
<evidence type="ECO:0000256" key="14">
    <source>
        <dbReference type="RuleBase" id="RU003357"/>
    </source>
</evidence>
<dbReference type="PROSITE" id="PS52016">
    <property type="entry name" value="TONB_DEPENDENT_REC_3"/>
    <property type="match status" value="1"/>
</dbReference>
<feature type="chain" id="PRO_5013173126" description="TonB-dependent receptor" evidence="15">
    <location>
        <begin position="27"/>
        <end position="715"/>
    </location>
</feature>
<evidence type="ECO:0000256" key="6">
    <source>
        <dbReference type="ARBA" id="ARBA00022729"/>
    </source>
</evidence>
<dbReference type="InterPro" id="IPR036942">
    <property type="entry name" value="Beta-barrel_TonB_sf"/>
</dbReference>
<evidence type="ECO:0000313" key="18">
    <source>
        <dbReference type="EMBL" id="PCJ41495.1"/>
    </source>
</evidence>
<keyword evidence="6 15" id="KW-0732">Signal</keyword>
<evidence type="ECO:0000256" key="4">
    <source>
        <dbReference type="ARBA" id="ARBA00022496"/>
    </source>
</evidence>
<evidence type="ECO:0000259" key="16">
    <source>
        <dbReference type="Pfam" id="PF00593"/>
    </source>
</evidence>
<proteinExistence type="inferred from homology"/>
<keyword evidence="7" id="KW-0408">Iron</keyword>
<organism evidence="18 19">
    <name type="scientific">SAR86 cluster bacterium</name>
    <dbReference type="NCBI Taxonomy" id="2030880"/>
    <lineage>
        <taxon>Bacteria</taxon>
        <taxon>Pseudomonadati</taxon>
        <taxon>Pseudomonadota</taxon>
        <taxon>Gammaproteobacteria</taxon>
        <taxon>SAR86 cluster</taxon>
    </lineage>
</organism>
<dbReference type="InterPro" id="IPR000531">
    <property type="entry name" value="Beta-barrel_TonB"/>
</dbReference>
<dbReference type="GO" id="GO:0006826">
    <property type="term" value="P:iron ion transport"/>
    <property type="evidence" value="ECO:0007669"/>
    <property type="project" value="UniProtKB-KW"/>
</dbReference>